<evidence type="ECO:0000313" key="6">
    <source>
        <dbReference type="EMBL" id="MEQ3553283.1"/>
    </source>
</evidence>
<proteinExistence type="predicted"/>
<evidence type="ECO:0000259" key="5">
    <source>
        <dbReference type="Pfam" id="PF00890"/>
    </source>
</evidence>
<evidence type="ECO:0000256" key="1">
    <source>
        <dbReference type="ARBA" id="ARBA00001974"/>
    </source>
</evidence>
<name>A0ABV1KFQ8_9PSEU</name>
<dbReference type="EMBL" id="JBEDNQ010000010">
    <property type="protein sequence ID" value="MEQ3553283.1"/>
    <property type="molecule type" value="Genomic_DNA"/>
</dbReference>
<gene>
    <name evidence="6" type="primary">tcuA</name>
    <name evidence="6" type="ORF">WIS52_22665</name>
</gene>
<keyword evidence="7" id="KW-1185">Reference proteome</keyword>
<dbReference type="SUPFAM" id="SSF56425">
    <property type="entry name" value="Succinate dehydrogenase/fumarate reductase flavoprotein, catalytic domain"/>
    <property type="match status" value="1"/>
</dbReference>
<dbReference type="Gene3D" id="3.90.700.10">
    <property type="entry name" value="Succinate dehydrogenase/fumarate reductase flavoprotein, catalytic domain"/>
    <property type="match status" value="1"/>
</dbReference>
<dbReference type="PANTHER" id="PTHR43400">
    <property type="entry name" value="FUMARATE REDUCTASE"/>
    <property type="match status" value="1"/>
</dbReference>
<comment type="caution">
    <text evidence="6">The sequence shown here is derived from an EMBL/GenBank/DDBJ whole genome shotgun (WGS) entry which is preliminary data.</text>
</comment>
<dbReference type="Gene3D" id="3.50.50.60">
    <property type="entry name" value="FAD/NAD(P)-binding domain"/>
    <property type="match status" value="1"/>
</dbReference>
<keyword evidence="2" id="KW-0285">Flavoprotein</keyword>
<evidence type="ECO:0000256" key="3">
    <source>
        <dbReference type="ARBA" id="ARBA00022827"/>
    </source>
</evidence>
<dbReference type="InterPro" id="IPR003953">
    <property type="entry name" value="FAD-dep_OxRdtase_2_FAD-bd"/>
</dbReference>
<evidence type="ECO:0000256" key="2">
    <source>
        <dbReference type="ARBA" id="ARBA00022630"/>
    </source>
</evidence>
<dbReference type="RefSeq" id="WP_349300354.1">
    <property type="nucleotide sequence ID" value="NZ_JBEDNQ010000010.1"/>
</dbReference>
<evidence type="ECO:0000256" key="4">
    <source>
        <dbReference type="ARBA" id="ARBA00023002"/>
    </source>
</evidence>
<evidence type="ECO:0000313" key="7">
    <source>
        <dbReference type="Proteomes" id="UP001494902"/>
    </source>
</evidence>
<dbReference type="InterPro" id="IPR050315">
    <property type="entry name" value="FAD-oxidoreductase_2"/>
</dbReference>
<dbReference type="SUPFAM" id="SSF51905">
    <property type="entry name" value="FAD/NAD(P)-binding domain"/>
    <property type="match status" value="1"/>
</dbReference>
<feature type="domain" description="FAD-dependent oxidoreductase 2 FAD-binding" evidence="5">
    <location>
        <begin position="10"/>
        <end position="477"/>
    </location>
</feature>
<accession>A0ABV1KFQ8</accession>
<keyword evidence="3" id="KW-0274">FAD</keyword>
<reference evidence="6 7" key="1">
    <citation type="submission" date="2024-03" db="EMBL/GenBank/DDBJ databases">
        <title>Draft genome sequence of Pseudonocardia nematodicida JCM 31783.</title>
        <authorList>
            <person name="Butdee W."/>
            <person name="Duangmal K."/>
        </authorList>
    </citation>
    <scope>NUCLEOTIDE SEQUENCE [LARGE SCALE GENOMIC DNA]</scope>
    <source>
        <strain evidence="6 7">JCM 31783</strain>
    </source>
</reference>
<comment type="cofactor">
    <cofactor evidence="1">
        <name>FAD</name>
        <dbReference type="ChEBI" id="CHEBI:57692"/>
    </cofactor>
</comment>
<dbReference type="PANTHER" id="PTHR43400:SF7">
    <property type="entry name" value="FAD-DEPENDENT OXIDOREDUCTASE 2 FAD BINDING DOMAIN-CONTAINING PROTEIN"/>
    <property type="match status" value="1"/>
</dbReference>
<dbReference type="InterPro" id="IPR036188">
    <property type="entry name" value="FAD/NAD-bd_sf"/>
</dbReference>
<dbReference type="NCBIfam" id="NF006130">
    <property type="entry name" value="PRK08274.1"/>
    <property type="match status" value="1"/>
</dbReference>
<dbReference type="Pfam" id="PF00890">
    <property type="entry name" value="FAD_binding_2"/>
    <property type="match status" value="1"/>
</dbReference>
<dbReference type="InterPro" id="IPR027477">
    <property type="entry name" value="Succ_DH/fumarate_Rdtase_cat_sf"/>
</dbReference>
<organism evidence="6 7">
    <name type="scientific">Pseudonocardia nematodicida</name>
    <dbReference type="NCBI Taxonomy" id="1206997"/>
    <lineage>
        <taxon>Bacteria</taxon>
        <taxon>Bacillati</taxon>
        <taxon>Actinomycetota</taxon>
        <taxon>Actinomycetes</taxon>
        <taxon>Pseudonocardiales</taxon>
        <taxon>Pseudonocardiaceae</taxon>
        <taxon>Pseudonocardia</taxon>
    </lineage>
</organism>
<protein>
    <submittedName>
        <fullName evidence="6">FAD-dependent tricarballylate dehydrogenase TcuA</fullName>
    </submittedName>
</protein>
<dbReference type="Proteomes" id="UP001494902">
    <property type="component" value="Unassembled WGS sequence"/>
</dbReference>
<sequence length="496" mass="52000">MAADLADRYDVVVVGGGNAALCAAHAARESGASVAVLEKTARDEAGGNTYFTAGAFRLAHGGLDDLRPLLDDSDDPRLDVSDIPAYPADAFVADMERVTAGANDDAMTRVMADDSREVVGWMAGKGIRWELLYPRQTYRDGERWVFFGNLALGIVDGGKGLVAQHTEAALAAGIEIHYGVAVTDLLRDGDAVTEVEVVVDGVVRTVRAGAVVLAAGGFESDPEMRRKHLGDGWERAIVRGTPSNTGEVLRAALAHGAAAHGDWSSCHSVQWDAEAPPNGGERELTNSLTRQSYPVGIVVNGAGERFLDEGADFRNYTYAKYGREVLAQPGGRAVQIFDATTRPLLRTLEYDVEGVTEAVADSLPELAEQVGVDPEGLVRTVEEFNASIAEVGFNPAVKDGRSARSGSVVKSHWASPIAAPPFYGYPVACGITFTFGGIRIDPHSAAVLDEAGARIPGLFAAGEIAGGLFSGNYPGGSGLIAGSVFGRRAGRSAATG</sequence>
<keyword evidence="4" id="KW-0560">Oxidoreductase</keyword>